<sequence>MSGFTVSSTVEAVAIGNFDGMHLGHQALFEQAGTEGGIVVIEHYRATLTPHIYRARFTDLPVFFYDFDRIRDMSPEVFLEKLRFDFPSLRRIVVGEDFLFGAGRSGNVAMLERLFDGEVIAVPEVKLKEAPVHSRFIRLHIEKGEIETANAMLGHPYEIWGEAVAGQGIGKEKLVPTINLETSRFLLPKAGVYETQTCIGSTCYPSVTFVGHRETTDGSFALETHLIDHEIGEVKEKISIKWFHRLRENRKFDTLAALKRQIEKDIEAIREKR</sequence>
<evidence type="ECO:0000256" key="7">
    <source>
        <dbReference type="ARBA" id="ARBA00022695"/>
    </source>
</evidence>
<accession>A0ABN6WVN6</accession>
<evidence type="ECO:0000259" key="16">
    <source>
        <dbReference type="SMART" id="SM00904"/>
    </source>
</evidence>
<evidence type="ECO:0000256" key="12">
    <source>
        <dbReference type="ARBA" id="ARBA00023268"/>
    </source>
</evidence>
<keyword evidence="8 15" id="KW-0547">Nucleotide-binding</keyword>
<keyword evidence="10 15" id="KW-0274">FAD</keyword>
<proteinExistence type="inferred from homology"/>
<comment type="pathway">
    <text evidence="3 15">Cofactor biosynthesis; FMN biosynthesis; FMN from riboflavin (ATP route): step 1/1.</text>
</comment>
<evidence type="ECO:0000313" key="17">
    <source>
        <dbReference type="EMBL" id="BDY12247.1"/>
    </source>
</evidence>
<dbReference type="InterPro" id="IPR014729">
    <property type="entry name" value="Rossmann-like_a/b/a_fold"/>
</dbReference>
<dbReference type="InterPro" id="IPR015865">
    <property type="entry name" value="Riboflavin_kinase_bac/euk"/>
</dbReference>
<evidence type="ECO:0000256" key="14">
    <source>
        <dbReference type="ARBA" id="ARBA00049494"/>
    </source>
</evidence>
<comment type="similarity">
    <text evidence="15">Belongs to the ribF family.</text>
</comment>
<feature type="domain" description="Riboflavin kinase" evidence="16">
    <location>
        <begin position="152"/>
        <end position="273"/>
    </location>
</feature>
<dbReference type="InterPro" id="IPR015864">
    <property type="entry name" value="FAD_synthase"/>
</dbReference>
<keyword evidence="5 15" id="KW-0288">FMN</keyword>
<dbReference type="EMBL" id="AP027370">
    <property type="protein sequence ID" value="BDY12247.1"/>
    <property type="molecule type" value="Genomic_DNA"/>
</dbReference>
<comment type="pathway">
    <text evidence="2 15">Cofactor biosynthesis; FAD biosynthesis; FAD from FMN: step 1/1.</text>
</comment>
<protein>
    <recommendedName>
        <fullName evidence="15">Riboflavin biosynthesis protein</fullName>
    </recommendedName>
    <domain>
        <recommendedName>
            <fullName evidence="15">Riboflavin kinase</fullName>
            <ecNumber evidence="15">2.7.1.26</ecNumber>
        </recommendedName>
        <alternativeName>
            <fullName evidence="15">Flavokinase</fullName>
        </alternativeName>
    </domain>
    <domain>
        <recommendedName>
            <fullName evidence="15">FMN adenylyltransferase</fullName>
            <ecNumber evidence="15">2.7.7.2</ecNumber>
        </recommendedName>
        <alternativeName>
            <fullName evidence="15">FAD pyrophosphorylase</fullName>
        </alternativeName>
        <alternativeName>
            <fullName evidence="15">FAD synthase</fullName>
        </alternativeName>
    </domain>
</protein>
<comment type="function">
    <text evidence="1">Catalyzes the phosphorylation of riboflavin to FMN followed by the adenylation of FMN to FAD.</text>
</comment>
<evidence type="ECO:0000256" key="11">
    <source>
        <dbReference type="ARBA" id="ARBA00022840"/>
    </source>
</evidence>
<dbReference type="EC" id="2.7.1.26" evidence="15"/>
<evidence type="ECO:0000256" key="3">
    <source>
        <dbReference type="ARBA" id="ARBA00005201"/>
    </source>
</evidence>
<keyword evidence="4 15" id="KW-0285">Flavoprotein</keyword>
<dbReference type="InterPro" id="IPR023465">
    <property type="entry name" value="Riboflavin_kinase_dom_sf"/>
</dbReference>
<name>A0ABN6WVN6_9BACT</name>
<dbReference type="CDD" id="cd02064">
    <property type="entry name" value="FAD_synthetase_N"/>
    <property type="match status" value="1"/>
</dbReference>
<evidence type="ECO:0000313" key="18">
    <source>
        <dbReference type="Proteomes" id="UP001321445"/>
    </source>
</evidence>
<organism evidence="17 18">
    <name type="scientific">Hydrogenimonas cancrithermarum</name>
    <dbReference type="NCBI Taxonomy" id="2993563"/>
    <lineage>
        <taxon>Bacteria</taxon>
        <taxon>Pseudomonadati</taxon>
        <taxon>Campylobacterota</taxon>
        <taxon>Epsilonproteobacteria</taxon>
        <taxon>Campylobacterales</taxon>
        <taxon>Hydrogenimonadaceae</taxon>
        <taxon>Hydrogenimonas</taxon>
    </lineage>
</organism>
<dbReference type="Gene3D" id="3.40.50.620">
    <property type="entry name" value="HUPs"/>
    <property type="match status" value="2"/>
</dbReference>
<evidence type="ECO:0000256" key="1">
    <source>
        <dbReference type="ARBA" id="ARBA00002121"/>
    </source>
</evidence>
<dbReference type="Gene3D" id="2.40.30.30">
    <property type="entry name" value="Riboflavin kinase-like"/>
    <property type="match status" value="1"/>
</dbReference>
<evidence type="ECO:0000256" key="2">
    <source>
        <dbReference type="ARBA" id="ARBA00004726"/>
    </source>
</evidence>
<dbReference type="NCBIfam" id="TIGR00083">
    <property type="entry name" value="ribF"/>
    <property type="match status" value="1"/>
</dbReference>
<evidence type="ECO:0000256" key="15">
    <source>
        <dbReference type="PIRNR" id="PIRNR004491"/>
    </source>
</evidence>
<evidence type="ECO:0000256" key="6">
    <source>
        <dbReference type="ARBA" id="ARBA00022679"/>
    </source>
</evidence>
<dbReference type="Pfam" id="PF01687">
    <property type="entry name" value="Flavokinase"/>
    <property type="match status" value="1"/>
</dbReference>
<reference evidence="17 18" key="1">
    <citation type="submission" date="2023-03" db="EMBL/GenBank/DDBJ databases">
        <title>Description of Hydrogenimonas sp. ISO32.</title>
        <authorList>
            <person name="Mino S."/>
            <person name="Fukazawa S."/>
            <person name="Sawabe T."/>
        </authorList>
    </citation>
    <scope>NUCLEOTIDE SEQUENCE [LARGE SCALE GENOMIC DNA]</scope>
    <source>
        <strain evidence="17 18">ISO32</strain>
    </source>
</reference>
<dbReference type="Pfam" id="PF06574">
    <property type="entry name" value="FAD_syn"/>
    <property type="match status" value="2"/>
</dbReference>
<dbReference type="PIRSF" id="PIRSF004491">
    <property type="entry name" value="FAD_Synth"/>
    <property type="match status" value="1"/>
</dbReference>
<evidence type="ECO:0000256" key="4">
    <source>
        <dbReference type="ARBA" id="ARBA00022630"/>
    </source>
</evidence>
<keyword evidence="6 15" id="KW-0808">Transferase</keyword>
<keyword evidence="18" id="KW-1185">Reference proteome</keyword>
<evidence type="ECO:0000256" key="10">
    <source>
        <dbReference type="ARBA" id="ARBA00022827"/>
    </source>
</evidence>
<dbReference type="PANTHER" id="PTHR22749:SF6">
    <property type="entry name" value="RIBOFLAVIN KINASE"/>
    <property type="match status" value="1"/>
</dbReference>
<dbReference type="SUPFAM" id="SSF52374">
    <property type="entry name" value="Nucleotidylyl transferase"/>
    <property type="match status" value="1"/>
</dbReference>
<evidence type="ECO:0000256" key="9">
    <source>
        <dbReference type="ARBA" id="ARBA00022777"/>
    </source>
</evidence>
<dbReference type="NCBIfam" id="NF004162">
    <property type="entry name" value="PRK05627.1-5"/>
    <property type="match status" value="1"/>
</dbReference>
<dbReference type="SMART" id="SM00904">
    <property type="entry name" value="Flavokinase"/>
    <property type="match status" value="1"/>
</dbReference>
<comment type="catalytic activity">
    <reaction evidence="14 15">
        <text>FMN + ATP + H(+) = FAD + diphosphate</text>
        <dbReference type="Rhea" id="RHEA:17237"/>
        <dbReference type="ChEBI" id="CHEBI:15378"/>
        <dbReference type="ChEBI" id="CHEBI:30616"/>
        <dbReference type="ChEBI" id="CHEBI:33019"/>
        <dbReference type="ChEBI" id="CHEBI:57692"/>
        <dbReference type="ChEBI" id="CHEBI:58210"/>
        <dbReference type="EC" id="2.7.7.2"/>
    </reaction>
</comment>
<dbReference type="RefSeq" id="WP_286337448.1">
    <property type="nucleotide sequence ID" value="NZ_AP027370.1"/>
</dbReference>
<evidence type="ECO:0000256" key="8">
    <source>
        <dbReference type="ARBA" id="ARBA00022741"/>
    </source>
</evidence>
<gene>
    <name evidence="17" type="ORF">HCR_05590</name>
</gene>
<dbReference type="InterPro" id="IPR023468">
    <property type="entry name" value="Riboflavin_kinase"/>
</dbReference>
<keyword evidence="7 15" id="KW-0548">Nucleotidyltransferase</keyword>
<dbReference type="EC" id="2.7.7.2" evidence="15"/>
<dbReference type="SUPFAM" id="SSF82114">
    <property type="entry name" value="Riboflavin kinase-like"/>
    <property type="match status" value="1"/>
</dbReference>
<keyword evidence="9 15" id="KW-0418">Kinase</keyword>
<comment type="catalytic activity">
    <reaction evidence="13 15">
        <text>riboflavin + ATP = FMN + ADP + H(+)</text>
        <dbReference type="Rhea" id="RHEA:14357"/>
        <dbReference type="ChEBI" id="CHEBI:15378"/>
        <dbReference type="ChEBI" id="CHEBI:30616"/>
        <dbReference type="ChEBI" id="CHEBI:57986"/>
        <dbReference type="ChEBI" id="CHEBI:58210"/>
        <dbReference type="ChEBI" id="CHEBI:456216"/>
        <dbReference type="EC" id="2.7.1.26"/>
    </reaction>
</comment>
<keyword evidence="11 15" id="KW-0067">ATP-binding</keyword>
<evidence type="ECO:0000256" key="5">
    <source>
        <dbReference type="ARBA" id="ARBA00022643"/>
    </source>
</evidence>
<dbReference type="Proteomes" id="UP001321445">
    <property type="component" value="Chromosome"/>
</dbReference>
<keyword evidence="12" id="KW-0511">Multifunctional enzyme</keyword>
<dbReference type="PANTHER" id="PTHR22749">
    <property type="entry name" value="RIBOFLAVIN KINASE/FMN ADENYLYLTRANSFERASE"/>
    <property type="match status" value="1"/>
</dbReference>
<dbReference type="InterPro" id="IPR002606">
    <property type="entry name" value="Riboflavin_kinase_bac"/>
</dbReference>
<evidence type="ECO:0000256" key="13">
    <source>
        <dbReference type="ARBA" id="ARBA00047880"/>
    </source>
</evidence>